<name>Q6LSH1_PHOPR</name>
<feature type="domain" description="Aromatic amino acid beta-eliminating lyase/threonine aldolase" evidence="7">
    <location>
        <begin position="60"/>
        <end position="444"/>
    </location>
</feature>
<evidence type="ECO:0000256" key="3">
    <source>
        <dbReference type="ARBA" id="ARBA00011881"/>
    </source>
</evidence>
<proteinExistence type="inferred from homology"/>
<dbReference type="InterPro" id="IPR011166">
    <property type="entry name" value="Beta-eliminating_lyase"/>
</dbReference>
<dbReference type="EMBL" id="CR378667">
    <property type="protein sequence ID" value="CAG19755.1"/>
    <property type="molecule type" value="Genomic_DNA"/>
</dbReference>
<evidence type="ECO:0000256" key="2">
    <source>
        <dbReference type="ARBA" id="ARBA00009721"/>
    </source>
</evidence>
<dbReference type="SUPFAM" id="SSF53383">
    <property type="entry name" value="PLP-dependent transferases"/>
    <property type="match status" value="1"/>
</dbReference>
<dbReference type="AlphaFoldDB" id="Q6LSH1"/>
<dbReference type="InterPro" id="IPR015422">
    <property type="entry name" value="PyrdxlP-dep_Trfase_small"/>
</dbReference>
<dbReference type="Gene3D" id="3.40.640.10">
    <property type="entry name" value="Type I PLP-dependent aspartate aminotransferase-like (Major domain)"/>
    <property type="match status" value="1"/>
</dbReference>
<dbReference type="Gene3D" id="3.90.1150.10">
    <property type="entry name" value="Aspartate Aminotransferase, domain 1"/>
    <property type="match status" value="1"/>
</dbReference>
<dbReference type="InterPro" id="IPR018176">
    <property type="entry name" value="Tryptophanase_CS"/>
</dbReference>
<evidence type="ECO:0000256" key="1">
    <source>
        <dbReference type="ARBA" id="ARBA00001933"/>
    </source>
</evidence>
<dbReference type="PANTHER" id="PTHR32325:SF4">
    <property type="entry name" value="TRYPTOPHANASE"/>
    <property type="match status" value="1"/>
</dbReference>
<dbReference type="RefSeq" id="WP_011218081.1">
    <property type="nucleotide sequence ID" value="NC_006370.1"/>
</dbReference>
<keyword evidence="4 6" id="KW-0663">Pyridoxal phosphate</keyword>
<feature type="modified residue" description="N6-(pyridoxal phosphate)lysine" evidence="6">
    <location>
        <position position="279"/>
    </location>
</feature>
<comment type="similarity">
    <text evidence="2">Belongs to the beta-eliminating lyase family.</text>
</comment>
<dbReference type="Pfam" id="PF01212">
    <property type="entry name" value="Beta_elim_lyase"/>
    <property type="match status" value="1"/>
</dbReference>
<organism evidence="8 9">
    <name type="scientific">Photobacterium profundum (strain SS9)</name>
    <dbReference type="NCBI Taxonomy" id="298386"/>
    <lineage>
        <taxon>Bacteria</taxon>
        <taxon>Pseudomonadati</taxon>
        <taxon>Pseudomonadota</taxon>
        <taxon>Gammaproteobacteria</taxon>
        <taxon>Vibrionales</taxon>
        <taxon>Vibrionaceae</taxon>
        <taxon>Photobacterium</taxon>
    </lineage>
</organism>
<dbReference type="InterPro" id="IPR015424">
    <property type="entry name" value="PyrdxlP-dep_Trfase"/>
</dbReference>
<dbReference type="KEGG" id="ppr:PBPRA1344"/>
<sequence>MMNLPQSFKRKSVALMNLPQPYKIKSVEPINLLSKEERFKALERVGFNPFLLKSNEVFIDLLTDSGTGAMSQDQWSALMKGDESYAGSSSFYKLEEAVTDIFDYQYTIPTHQGRGAEQILFPILIQKMEKERGGKAPVFLSNYHFDTTAAHIELNGAKAVNVVVEEAYKIKDYYNWKGNFDLPLLVGNIEKYGSENIAAIIITITCNSMGGQPVSLDNMKAVYDIAKEFNIPVVMDAARFSENAYFILQRDPIYFNASIGDIVKKMFEYADIFTMSAKKDAMVNIGGLCCFKNDESLYREVQTLCIPMEGFATYGGLAGRDMEALAVGLYEAIDYRYLSTRINQVYMLNQTLAEAGVPVQNPSGGHAVFIDAKAFLPHIPSEQFPGHALAIELYLEAGIRSAEIGSLLLGREPKTRKQKDSPTELLRLAIPRRTYTNEHMEYVAHYVIKIMKNRDKIPGYRFTYEPLVLRHFLATFEPVS</sequence>
<gene>
    <name evidence="8" type="ordered locus">PBPRA1344</name>
</gene>
<dbReference type="PIRSF" id="PIRSF001386">
    <property type="entry name" value="Trpase"/>
    <property type="match status" value="1"/>
</dbReference>
<evidence type="ECO:0000256" key="6">
    <source>
        <dbReference type="PIRSR" id="PIRSR611166-50"/>
    </source>
</evidence>
<dbReference type="STRING" id="298386.PBPRA1344"/>
<dbReference type="GO" id="GO:0016830">
    <property type="term" value="F:carbon-carbon lyase activity"/>
    <property type="evidence" value="ECO:0007669"/>
    <property type="project" value="InterPro"/>
</dbReference>
<dbReference type="HOGENOM" id="CLU_047223_0_0_6"/>
<comment type="subunit">
    <text evidence="3">Homotetramer.</text>
</comment>
<keyword evidence="5" id="KW-0456">Lyase</keyword>
<dbReference type="NCBIfam" id="NF009709">
    <property type="entry name" value="PRK13238.1"/>
    <property type="match status" value="1"/>
</dbReference>
<accession>Q6LSH1</accession>
<dbReference type="InterPro" id="IPR015421">
    <property type="entry name" value="PyrdxlP-dep_Trfase_major"/>
</dbReference>
<dbReference type="eggNOG" id="COG3033">
    <property type="taxonomic scope" value="Bacteria"/>
</dbReference>
<dbReference type="GO" id="GO:0009072">
    <property type="term" value="P:aromatic amino acid metabolic process"/>
    <property type="evidence" value="ECO:0007669"/>
    <property type="project" value="InterPro"/>
</dbReference>
<dbReference type="InterPro" id="IPR001597">
    <property type="entry name" value="ArAA_b-elim_lyase/Thr_aldolase"/>
</dbReference>
<dbReference type="PANTHER" id="PTHR32325">
    <property type="entry name" value="BETA-ELIMINATING LYASE-LIKE PROTEIN-RELATED"/>
    <property type="match status" value="1"/>
</dbReference>
<comment type="cofactor">
    <cofactor evidence="1 6">
        <name>pyridoxal 5'-phosphate</name>
        <dbReference type="ChEBI" id="CHEBI:597326"/>
    </cofactor>
</comment>
<evidence type="ECO:0000256" key="5">
    <source>
        <dbReference type="ARBA" id="ARBA00023239"/>
    </source>
</evidence>
<evidence type="ECO:0000256" key="4">
    <source>
        <dbReference type="ARBA" id="ARBA00022898"/>
    </source>
</evidence>
<dbReference type="Proteomes" id="UP000000593">
    <property type="component" value="Chromosome 1"/>
</dbReference>
<evidence type="ECO:0000313" key="8">
    <source>
        <dbReference type="EMBL" id="CAG19755.1"/>
    </source>
</evidence>
<evidence type="ECO:0000313" key="9">
    <source>
        <dbReference type="Proteomes" id="UP000000593"/>
    </source>
</evidence>
<dbReference type="PROSITE" id="PS00853">
    <property type="entry name" value="BETA_ELIM_LYASE"/>
    <property type="match status" value="1"/>
</dbReference>
<reference evidence="9" key="1">
    <citation type="journal article" date="2005" name="Science">
        <title>Life at depth: Photobacterium profundum genome sequence and expression analysis.</title>
        <authorList>
            <person name="Vezzi A."/>
            <person name="Campanaro S."/>
            <person name="D'Angelo M."/>
            <person name="Simonato F."/>
            <person name="Vitulo N."/>
            <person name="Lauro F.M."/>
            <person name="Cestaro A."/>
            <person name="Malacrida G."/>
            <person name="Simionati B."/>
            <person name="Cannata N."/>
            <person name="Romualdi C."/>
            <person name="Bartlett D.H."/>
            <person name="Valle G."/>
        </authorList>
    </citation>
    <scope>NUCLEOTIDE SEQUENCE [LARGE SCALE GENOMIC DNA]</scope>
    <source>
        <strain evidence="9">ATCC BAA-1253 / SS9</strain>
    </source>
</reference>
<protein>
    <submittedName>
        <fullName evidence="8">TnaA, Tryptophanase</fullName>
    </submittedName>
</protein>
<keyword evidence="9" id="KW-1185">Reference proteome</keyword>
<evidence type="ECO:0000259" key="7">
    <source>
        <dbReference type="Pfam" id="PF01212"/>
    </source>
</evidence>